<comment type="similarity">
    <text evidence="2">Belongs to the ABC transporter superfamily.</text>
</comment>
<dbReference type="PROSITE" id="PS00211">
    <property type="entry name" value="ABC_TRANSPORTER_1"/>
    <property type="match status" value="1"/>
</dbReference>
<dbReference type="InterPro" id="IPR003593">
    <property type="entry name" value="AAA+_ATPase"/>
</dbReference>
<evidence type="ECO:0000256" key="6">
    <source>
        <dbReference type="ARBA" id="ARBA00022741"/>
    </source>
</evidence>
<feature type="domain" description="ABC transporter" evidence="10">
    <location>
        <begin position="27"/>
        <end position="265"/>
    </location>
</feature>
<reference evidence="12 13" key="1">
    <citation type="submission" date="2019-09" db="EMBL/GenBank/DDBJ databases">
        <authorList>
            <person name="Depoorter E."/>
        </authorList>
    </citation>
    <scope>NUCLEOTIDE SEQUENCE [LARGE SCALE GENOMIC DNA]</scope>
    <source>
        <strain evidence="12">LMG 20980</strain>
    </source>
</reference>
<dbReference type="GeneID" id="56499474"/>
<keyword evidence="4" id="KW-1003">Cell membrane</keyword>
<dbReference type="PANTHER" id="PTHR43166">
    <property type="entry name" value="AMINO ACID IMPORT ATP-BINDING PROTEIN"/>
    <property type="match status" value="1"/>
</dbReference>
<dbReference type="PANTHER" id="PTHR43166:SF9">
    <property type="entry name" value="GLUTAMATE_ASPARTATE IMPORT ATP-BINDING PROTEIN GLTL"/>
    <property type="match status" value="1"/>
</dbReference>
<gene>
    <name evidence="12" type="ORF">BAN20980_01444</name>
    <name evidence="11" type="ORF">JQK92_08030</name>
</gene>
<dbReference type="GO" id="GO:0016887">
    <property type="term" value="F:ATP hydrolysis activity"/>
    <property type="evidence" value="ECO:0007669"/>
    <property type="project" value="InterPro"/>
</dbReference>
<evidence type="ECO:0000256" key="7">
    <source>
        <dbReference type="ARBA" id="ARBA00022840"/>
    </source>
</evidence>
<evidence type="ECO:0000256" key="8">
    <source>
        <dbReference type="ARBA" id="ARBA00022970"/>
    </source>
</evidence>
<accession>A0A6P2G5C9</accession>
<evidence type="ECO:0000313" key="11">
    <source>
        <dbReference type="EMBL" id="MBM2766373.1"/>
    </source>
</evidence>
<dbReference type="EMBL" id="CABVLY010000004">
    <property type="protein sequence ID" value="VVU48745.1"/>
    <property type="molecule type" value="Genomic_DNA"/>
</dbReference>
<evidence type="ECO:0000313" key="14">
    <source>
        <dbReference type="Proteomes" id="UP000755577"/>
    </source>
</evidence>
<evidence type="ECO:0000256" key="5">
    <source>
        <dbReference type="ARBA" id="ARBA00022519"/>
    </source>
</evidence>
<evidence type="ECO:0000256" key="1">
    <source>
        <dbReference type="ARBA" id="ARBA00004202"/>
    </source>
</evidence>
<keyword evidence="5" id="KW-0997">Cell inner membrane</keyword>
<keyword evidence="14" id="KW-1185">Reference proteome</keyword>
<comment type="subcellular location">
    <subcellularLocation>
        <location evidence="1">Cell membrane</location>
        <topology evidence="1">Peripheral membrane protein</topology>
    </subcellularLocation>
</comment>
<dbReference type="PIRSF" id="PIRSF039085">
    <property type="entry name" value="ABC_ATPase_HisP"/>
    <property type="match status" value="1"/>
</dbReference>
<organism evidence="12 13">
    <name type="scientific">Burkholderia anthina</name>
    <dbReference type="NCBI Taxonomy" id="179879"/>
    <lineage>
        <taxon>Bacteria</taxon>
        <taxon>Pseudomonadati</taxon>
        <taxon>Pseudomonadota</taxon>
        <taxon>Betaproteobacteria</taxon>
        <taxon>Burkholderiales</taxon>
        <taxon>Burkholderiaceae</taxon>
        <taxon>Burkholderia</taxon>
        <taxon>Burkholderia cepacia complex</taxon>
    </lineage>
</organism>
<dbReference type="GO" id="GO:0015424">
    <property type="term" value="F:ABC-type amino acid transporter activity"/>
    <property type="evidence" value="ECO:0007669"/>
    <property type="project" value="InterPro"/>
</dbReference>
<evidence type="ECO:0000313" key="12">
    <source>
        <dbReference type="EMBL" id="VVU48745.1"/>
    </source>
</evidence>
<reference evidence="11 14" key="2">
    <citation type="submission" date="2021-02" db="EMBL/GenBank/DDBJ databases">
        <title>Draft genome of the type strains Burkholderia anthina DSM16086.</title>
        <authorList>
            <person name="Hertel R."/>
            <person name="Meissner J."/>
            <person name="Poehlein A."/>
            <person name="Daniel R."/>
            <person name="Commichau F.M."/>
        </authorList>
    </citation>
    <scope>NUCLEOTIDE SEQUENCE [LARGE SCALE GENOMIC DNA]</scope>
    <source>
        <strain evidence="11 14">DSM 16086</strain>
    </source>
</reference>
<dbReference type="AlphaFoldDB" id="A0A6P2G5C9"/>
<dbReference type="InterPro" id="IPR003439">
    <property type="entry name" value="ABC_transporter-like_ATP-bd"/>
</dbReference>
<dbReference type="PROSITE" id="PS50893">
    <property type="entry name" value="ABC_TRANSPORTER_2"/>
    <property type="match status" value="1"/>
</dbReference>
<dbReference type="Gene3D" id="3.40.50.300">
    <property type="entry name" value="P-loop containing nucleotide triphosphate hydrolases"/>
    <property type="match status" value="1"/>
</dbReference>
<evidence type="ECO:0000256" key="9">
    <source>
        <dbReference type="ARBA" id="ARBA00023136"/>
    </source>
</evidence>
<dbReference type="GO" id="GO:0005886">
    <property type="term" value="C:plasma membrane"/>
    <property type="evidence" value="ECO:0007669"/>
    <property type="project" value="UniProtKB-SubCell"/>
</dbReference>
<evidence type="ECO:0000259" key="10">
    <source>
        <dbReference type="PROSITE" id="PS50893"/>
    </source>
</evidence>
<protein>
    <submittedName>
        <fullName evidence="12">Amino acid ABC transporter ATP-binding protein</fullName>
    </submittedName>
</protein>
<dbReference type="InterPro" id="IPR050086">
    <property type="entry name" value="MetN_ABC_transporter-like"/>
</dbReference>
<evidence type="ECO:0000256" key="4">
    <source>
        <dbReference type="ARBA" id="ARBA00022475"/>
    </source>
</evidence>
<proteinExistence type="inferred from homology"/>
<dbReference type="SMART" id="SM00382">
    <property type="entry name" value="AAA"/>
    <property type="match status" value="1"/>
</dbReference>
<dbReference type="EMBL" id="JAFCIQ010000004">
    <property type="protein sequence ID" value="MBM2766373.1"/>
    <property type="molecule type" value="Genomic_DNA"/>
</dbReference>
<dbReference type="InterPro" id="IPR017871">
    <property type="entry name" value="ABC_transporter-like_CS"/>
</dbReference>
<keyword evidence="8" id="KW-0029">Amino-acid transport</keyword>
<dbReference type="Proteomes" id="UP000755577">
    <property type="component" value="Unassembled WGS sequence"/>
</dbReference>
<keyword evidence="6" id="KW-0547">Nucleotide-binding</keyword>
<dbReference type="Pfam" id="PF00005">
    <property type="entry name" value="ABC_tran"/>
    <property type="match status" value="1"/>
</dbReference>
<name>A0A6P2G5C9_9BURK</name>
<evidence type="ECO:0000256" key="2">
    <source>
        <dbReference type="ARBA" id="ARBA00005417"/>
    </source>
</evidence>
<dbReference type="Proteomes" id="UP000494201">
    <property type="component" value="Unassembled WGS sequence"/>
</dbReference>
<evidence type="ECO:0000313" key="13">
    <source>
        <dbReference type="Proteomes" id="UP000494201"/>
    </source>
</evidence>
<keyword evidence="9" id="KW-0472">Membrane</keyword>
<keyword evidence="7 12" id="KW-0067">ATP-binding</keyword>
<dbReference type="InterPro" id="IPR030679">
    <property type="entry name" value="ABC_ATPase_HisP-typ"/>
</dbReference>
<sequence>MNSPYPSVAEVSADRAATVARQGEPVLCVEHVGKNFGPHRVLTDVSFEMYAGEVIAIIGPSGSGKSTLLRCINQLEPPTEGRVTIGDVTIEAGRPPARRALVALRRRIGMVFQSFNLFPHMTVLENISLAQVRTMGRSRAEADRRSIELLGRVGLADKASQFPVRCSGGQQQRIAIARALALEPEIMLFDEPTSALDPELGLEVLAVMKELASSGMTMVVVTHEMHFAEEVSNRVLLMTDGKVVEEGPSAQVMRAPRHERAIRFLSAARGRS</sequence>
<dbReference type="SUPFAM" id="SSF52540">
    <property type="entry name" value="P-loop containing nucleoside triphosphate hydrolases"/>
    <property type="match status" value="1"/>
</dbReference>
<keyword evidence="3" id="KW-0813">Transport</keyword>
<dbReference type="GO" id="GO:0005524">
    <property type="term" value="F:ATP binding"/>
    <property type="evidence" value="ECO:0007669"/>
    <property type="project" value="UniProtKB-KW"/>
</dbReference>
<dbReference type="RefSeq" id="WP_174925612.1">
    <property type="nucleotide sequence ID" value="NZ_CABVLY010000004.1"/>
</dbReference>
<dbReference type="InterPro" id="IPR027417">
    <property type="entry name" value="P-loop_NTPase"/>
</dbReference>
<evidence type="ECO:0000256" key="3">
    <source>
        <dbReference type="ARBA" id="ARBA00022448"/>
    </source>
</evidence>